<keyword evidence="20" id="KW-1185">Reference proteome</keyword>
<dbReference type="PRINTS" id="PR00344">
    <property type="entry name" value="BCTRLSENSOR"/>
</dbReference>
<comment type="similarity">
    <text evidence="2">In the N-terminal section; belongs to the phytochrome family.</text>
</comment>
<dbReference type="InterPro" id="IPR003594">
    <property type="entry name" value="HATPase_dom"/>
</dbReference>
<dbReference type="InterPro" id="IPR036097">
    <property type="entry name" value="HisK_dim/P_sf"/>
</dbReference>
<keyword evidence="6" id="KW-0547">Nucleotide-binding</keyword>
<evidence type="ECO:0000259" key="16">
    <source>
        <dbReference type="PROSITE" id="PS50110"/>
    </source>
</evidence>
<evidence type="ECO:0000256" key="1">
    <source>
        <dbReference type="ARBA" id="ARBA00000085"/>
    </source>
</evidence>
<dbReference type="InterPro" id="IPR036890">
    <property type="entry name" value="HATPase_C_sf"/>
</dbReference>
<dbReference type="EC" id="2.7.13.3" evidence="3"/>
<dbReference type="Pfam" id="PF00512">
    <property type="entry name" value="HisKA"/>
    <property type="match status" value="1"/>
</dbReference>
<dbReference type="PROSITE" id="PS50112">
    <property type="entry name" value="PAS"/>
    <property type="match status" value="1"/>
</dbReference>
<dbReference type="SMART" id="SM00388">
    <property type="entry name" value="HisKA"/>
    <property type="match status" value="1"/>
</dbReference>
<dbReference type="InterPro" id="IPR005467">
    <property type="entry name" value="His_kinase_dom"/>
</dbReference>
<evidence type="ECO:0000256" key="3">
    <source>
        <dbReference type="ARBA" id="ARBA00012438"/>
    </source>
</evidence>
<evidence type="ECO:0000256" key="6">
    <source>
        <dbReference type="ARBA" id="ARBA00022741"/>
    </source>
</evidence>
<evidence type="ECO:0000256" key="9">
    <source>
        <dbReference type="ARBA" id="ARBA00023012"/>
    </source>
</evidence>
<feature type="domain" description="PAS" evidence="17">
    <location>
        <begin position="165"/>
        <end position="217"/>
    </location>
</feature>
<feature type="domain" description="Histidine kinase" evidence="15">
    <location>
        <begin position="307"/>
        <end position="528"/>
    </location>
</feature>
<dbReference type="Gene3D" id="1.10.287.130">
    <property type="match status" value="1"/>
</dbReference>
<keyword evidence="14" id="KW-0175">Coiled coil</keyword>
<dbReference type="PROSITE" id="PS50110">
    <property type="entry name" value="RESPONSE_REGULATORY"/>
    <property type="match status" value="2"/>
</dbReference>
<dbReference type="Pfam" id="PF00072">
    <property type="entry name" value="Response_reg"/>
    <property type="match status" value="2"/>
</dbReference>
<feature type="modified residue" description="4-aspartylphosphate" evidence="13">
    <location>
        <position position="612"/>
    </location>
</feature>
<dbReference type="SUPFAM" id="SSF55785">
    <property type="entry name" value="PYP-like sensor domain (PAS domain)"/>
    <property type="match status" value="1"/>
</dbReference>
<comment type="subunit">
    <text evidence="10">At low DSF concentrations, interacts with RpfF.</text>
</comment>
<name>A0AA96RE62_9BACL</name>
<dbReference type="PROSITE" id="PS50113">
    <property type="entry name" value="PAC"/>
    <property type="match status" value="1"/>
</dbReference>
<dbReference type="InterPro" id="IPR011006">
    <property type="entry name" value="CheY-like_superfamily"/>
</dbReference>
<keyword evidence="8" id="KW-0067">ATP-binding</keyword>
<dbReference type="Gene3D" id="3.40.50.2300">
    <property type="match status" value="2"/>
</dbReference>
<dbReference type="Proteomes" id="UP001305702">
    <property type="component" value="Chromosome"/>
</dbReference>
<dbReference type="SUPFAM" id="SSF55874">
    <property type="entry name" value="ATPase domain of HSP90 chaperone/DNA topoisomerase II/histidine kinase"/>
    <property type="match status" value="1"/>
</dbReference>
<dbReference type="CDD" id="cd00130">
    <property type="entry name" value="PAS"/>
    <property type="match status" value="1"/>
</dbReference>
<dbReference type="Pfam" id="PF13426">
    <property type="entry name" value="PAS_9"/>
    <property type="match status" value="1"/>
</dbReference>
<dbReference type="CDD" id="cd00082">
    <property type="entry name" value="HisKA"/>
    <property type="match status" value="1"/>
</dbReference>
<feature type="modified residue" description="4-aspartylphosphate" evidence="13">
    <location>
        <position position="57"/>
    </location>
</feature>
<dbReference type="InterPro" id="IPR004358">
    <property type="entry name" value="Sig_transdc_His_kin-like_C"/>
</dbReference>
<organism evidence="19 20">
    <name type="scientific">Paenibacillus aurantius</name>
    <dbReference type="NCBI Taxonomy" id="2918900"/>
    <lineage>
        <taxon>Bacteria</taxon>
        <taxon>Bacillati</taxon>
        <taxon>Bacillota</taxon>
        <taxon>Bacilli</taxon>
        <taxon>Bacillales</taxon>
        <taxon>Paenibacillaceae</taxon>
        <taxon>Paenibacillus</taxon>
    </lineage>
</organism>
<evidence type="ECO:0000259" key="18">
    <source>
        <dbReference type="PROSITE" id="PS50113"/>
    </source>
</evidence>
<sequence length="691" mass="76826">MDMEYPINILLVDDHPENLLAIEAVLAEENYNLIRAGNGEEALRYLLKYEFAVIVLDVQMPGMDGFETARFIKAREKSKNIPIIFITATSKDTEHFFTGYSVGAIDYMVKPFIPQTLKSKIEGFVSLYITNKTLQHQTELLHEQTSQLEKANQELLQTALNLSKAEAQARVIRETSIDTMITFDNEGTILTVNPAAEGMFGYKEEELLGNSIELLIPTISEMENPAAAQAGQDKYMFGKITEIAPRRKDGTLFPAEIQIGESYIGEDHLFACTVSDITERKKAEQELIQAKEAAEIASKVKTEFLAMMSHEIRTPMNGVIGMTDLLLETPLTEEQKELAEVIRKSGDALLSVINDILDFSKIESGKMELENEPFSLEACVAETFDLFTAKSRRIDLEMAYYLDPELPAYITGDVTRLRQILINLVGNAVKFTEHGGIYVVVSKLGESKDSIDIEFAVKDTGIGIPDDKLEQLFKPFSQLDSSTTRKYGGTGLGLAICKTLVELMDGGIRVDRTAEAGATFVFTIKAGRCPEELEELLARQKANAAPDMGNDAGRASKERRPLHVLVCEDNATNQKLLTRILESLGHEAEVAPDGKSAVELALKKSFDLVLMDIQMPEMDGKEAARQIIAKLPASRRPVIIAMTANVLKEEKDKCLSIGMDDFIGKPIKIDQFRQKLEQEYEKLTAGRTKEA</sequence>
<evidence type="ECO:0000256" key="4">
    <source>
        <dbReference type="ARBA" id="ARBA00022553"/>
    </source>
</evidence>
<evidence type="ECO:0000313" key="19">
    <source>
        <dbReference type="EMBL" id="WNQ10542.1"/>
    </source>
</evidence>
<dbReference type="SMART" id="SM00448">
    <property type="entry name" value="REC"/>
    <property type="match status" value="2"/>
</dbReference>
<accession>A0AA96RE62</accession>
<evidence type="ECO:0000256" key="5">
    <source>
        <dbReference type="ARBA" id="ARBA00022679"/>
    </source>
</evidence>
<keyword evidence="7" id="KW-0418">Kinase</keyword>
<evidence type="ECO:0000256" key="2">
    <source>
        <dbReference type="ARBA" id="ARBA00006402"/>
    </source>
</evidence>
<dbReference type="AlphaFoldDB" id="A0AA96RE62"/>
<dbReference type="InterPro" id="IPR035965">
    <property type="entry name" value="PAS-like_dom_sf"/>
</dbReference>
<dbReference type="EMBL" id="CP130318">
    <property type="protein sequence ID" value="WNQ10542.1"/>
    <property type="molecule type" value="Genomic_DNA"/>
</dbReference>
<evidence type="ECO:0000259" key="17">
    <source>
        <dbReference type="PROSITE" id="PS50112"/>
    </source>
</evidence>
<dbReference type="CDD" id="cd17546">
    <property type="entry name" value="REC_hyHK_CKI1_RcsC-like"/>
    <property type="match status" value="1"/>
</dbReference>
<dbReference type="SMART" id="SM00091">
    <property type="entry name" value="PAS"/>
    <property type="match status" value="1"/>
</dbReference>
<dbReference type="InterPro" id="IPR003661">
    <property type="entry name" value="HisK_dim/P_dom"/>
</dbReference>
<proteinExistence type="inferred from homology"/>
<protein>
    <recommendedName>
        <fullName evidence="12">Circadian input-output histidine kinase CikA</fullName>
        <ecNumber evidence="3">2.7.13.3</ecNumber>
    </recommendedName>
    <alternativeName>
        <fullName evidence="11">Sensory/regulatory protein RpfC</fullName>
    </alternativeName>
</protein>
<evidence type="ECO:0000256" key="12">
    <source>
        <dbReference type="ARBA" id="ARBA00074306"/>
    </source>
</evidence>
<comment type="catalytic activity">
    <reaction evidence="1">
        <text>ATP + protein L-histidine = ADP + protein N-phospho-L-histidine.</text>
        <dbReference type="EC" id="2.7.13.3"/>
    </reaction>
</comment>
<dbReference type="Pfam" id="PF02518">
    <property type="entry name" value="HATPase_c"/>
    <property type="match status" value="1"/>
</dbReference>
<evidence type="ECO:0000256" key="11">
    <source>
        <dbReference type="ARBA" id="ARBA00068150"/>
    </source>
</evidence>
<evidence type="ECO:0000256" key="8">
    <source>
        <dbReference type="ARBA" id="ARBA00022840"/>
    </source>
</evidence>
<dbReference type="SMART" id="SM00387">
    <property type="entry name" value="HATPase_c"/>
    <property type="match status" value="1"/>
</dbReference>
<dbReference type="CDD" id="cd16922">
    <property type="entry name" value="HATPase_EvgS-ArcB-TorS-like"/>
    <property type="match status" value="1"/>
</dbReference>
<dbReference type="Gene3D" id="3.30.450.20">
    <property type="entry name" value="PAS domain"/>
    <property type="match status" value="1"/>
</dbReference>
<dbReference type="SUPFAM" id="SSF52172">
    <property type="entry name" value="CheY-like"/>
    <property type="match status" value="2"/>
</dbReference>
<dbReference type="PANTHER" id="PTHR45339">
    <property type="entry name" value="HYBRID SIGNAL TRANSDUCTION HISTIDINE KINASE J"/>
    <property type="match status" value="1"/>
</dbReference>
<dbReference type="PROSITE" id="PS50109">
    <property type="entry name" value="HIS_KIN"/>
    <property type="match status" value="1"/>
</dbReference>
<evidence type="ECO:0000256" key="7">
    <source>
        <dbReference type="ARBA" id="ARBA00022777"/>
    </source>
</evidence>
<dbReference type="InterPro" id="IPR000700">
    <property type="entry name" value="PAS-assoc_C"/>
</dbReference>
<feature type="domain" description="Response regulatory" evidence="16">
    <location>
        <begin position="8"/>
        <end position="125"/>
    </location>
</feature>
<gene>
    <name evidence="19" type="ORF">MJA45_23445</name>
</gene>
<dbReference type="FunFam" id="1.10.287.130:FF:000002">
    <property type="entry name" value="Two-component osmosensing histidine kinase"/>
    <property type="match status" value="1"/>
</dbReference>
<dbReference type="InterPro" id="IPR000014">
    <property type="entry name" value="PAS"/>
</dbReference>
<dbReference type="GO" id="GO:0005524">
    <property type="term" value="F:ATP binding"/>
    <property type="evidence" value="ECO:0007669"/>
    <property type="project" value="UniProtKB-KW"/>
</dbReference>
<keyword evidence="5" id="KW-0808">Transferase</keyword>
<evidence type="ECO:0000256" key="14">
    <source>
        <dbReference type="SAM" id="Coils"/>
    </source>
</evidence>
<dbReference type="FunFam" id="3.30.565.10:FF:000010">
    <property type="entry name" value="Sensor histidine kinase RcsC"/>
    <property type="match status" value="1"/>
</dbReference>
<evidence type="ECO:0000256" key="10">
    <source>
        <dbReference type="ARBA" id="ARBA00064003"/>
    </source>
</evidence>
<dbReference type="NCBIfam" id="TIGR00229">
    <property type="entry name" value="sensory_box"/>
    <property type="match status" value="1"/>
</dbReference>
<feature type="domain" description="PAC" evidence="18">
    <location>
        <begin position="239"/>
        <end position="289"/>
    </location>
</feature>
<feature type="domain" description="Response regulatory" evidence="16">
    <location>
        <begin position="563"/>
        <end position="680"/>
    </location>
</feature>
<dbReference type="KEGG" id="paun:MJA45_23445"/>
<reference evidence="19 20" key="1">
    <citation type="submission" date="2022-02" db="EMBL/GenBank/DDBJ databases">
        <title>Paenibacillus sp. MBLB1776 Whole Genome Shotgun Sequencing.</title>
        <authorList>
            <person name="Hwang C.Y."/>
            <person name="Cho E.-S."/>
            <person name="Seo M.-J."/>
        </authorList>
    </citation>
    <scope>NUCLEOTIDE SEQUENCE [LARGE SCALE GENOMIC DNA]</scope>
    <source>
        <strain evidence="19 20">MBLB1776</strain>
    </source>
</reference>
<dbReference type="SUPFAM" id="SSF47384">
    <property type="entry name" value="Homodimeric domain of signal transducing histidine kinase"/>
    <property type="match status" value="1"/>
</dbReference>
<keyword evidence="4 13" id="KW-0597">Phosphoprotein</keyword>
<evidence type="ECO:0000256" key="13">
    <source>
        <dbReference type="PROSITE-ProRule" id="PRU00169"/>
    </source>
</evidence>
<evidence type="ECO:0000259" key="15">
    <source>
        <dbReference type="PROSITE" id="PS50109"/>
    </source>
</evidence>
<dbReference type="InterPro" id="IPR001789">
    <property type="entry name" value="Sig_transdc_resp-reg_receiver"/>
</dbReference>
<feature type="coiled-coil region" evidence="14">
    <location>
        <begin position="134"/>
        <end position="168"/>
    </location>
</feature>
<evidence type="ECO:0000313" key="20">
    <source>
        <dbReference type="Proteomes" id="UP001305702"/>
    </source>
</evidence>
<dbReference type="GO" id="GO:0000155">
    <property type="term" value="F:phosphorelay sensor kinase activity"/>
    <property type="evidence" value="ECO:0007669"/>
    <property type="project" value="InterPro"/>
</dbReference>
<dbReference type="PANTHER" id="PTHR45339:SF1">
    <property type="entry name" value="HYBRID SIGNAL TRANSDUCTION HISTIDINE KINASE J"/>
    <property type="match status" value="1"/>
</dbReference>
<dbReference type="Gene3D" id="3.30.565.10">
    <property type="entry name" value="Histidine kinase-like ATPase, C-terminal domain"/>
    <property type="match status" value="1"/>
</dbReference>
<keyword evidence="9" id="KW-0902">Two-component regulatory system</keyword>